<dbReference type="GO" id="GO:0006260">
    <property type="term" value="P:DNA replication"/>
    <property type="evidence" value="ECO:0007669"/>
    <property type="project" value="UniProtKB-KW"/>
</dbReference>
<dbReference type="EMBL" id="BK015676">
    <property type="protein sequence ID" value="DAE19480.1"/>
    <property type="molecule type" value="Genomic_DNA"/>
</dbReference>
<dbReference type="Pfam" id="PF05840">
    <property type="entry name" value="Phage_GPA"/>
    <property type="match status" value="1"/>
</dbReference>
<evidence type="ECO:0000313" key="6">
    <source>
        <dbReference type="EMBL" id="DAE19480.1"/>
    </source>
</evidence>
<evidence type="ECO:0000259" key="5">
    <source>
        <dbReference type="Pfam" id="PF05840"/>
    </source>
</evidence>
<keyword evidence="4" id="KW-0378">Hydrolase</keyword>
<sequence>MMARVERSHEKQGRHVAALALRDIASRELIHISAVMQQYSISPPRNAGRVYETPFVGLEPLYHNFEQLTDLIRRFDTLPDYSPEDVELLAQDVAIYANATLAEIAADCEHLDEIETGRRFYAELKTLANVFHVTAARANKKRLLPDELAAAISKMIDARYWNRNLLRYAVRWREHLRISLGDVRRSVSTYCSKERVNAWRERRERNRDIMSRLEIEDVESGERFSLLEQIEKSASNPAIRRTELMTRIGGFERVANEQGFVGSFFTITAPSKYHAFTAFGHRNPKWQGASPRESQKYLNTIWQRIRAELARQEIGAFGLRVAEAHHDATPHWHGLLFTLPEHQEALRDVMQRYATAEDADELTTKHGIQPRFDFKPIDPERGTATGYIVKYVSKNIDGYALDNERDDESGRPLKDTAQHATAWASTWGIRQFQFLGGVPVSVYRELRRLGNQQAADQINPLFAEIHAAADAGDWGGFVNLMGGPLAKRADLPLRTFYQDKPEPNSWGEYLTVIRGVFMPLINIPPVITRLRDFRIVKKSPESAERPGDGCSSFDLKGASAPARTCVNNCTEHEKTAKDEQNINSEADFLGEKNSGAPPPGDPEQVLIGKLTREQRKRLRAECLTHKKQRKQSAADEFEALANQLATADCSGADQLRAENYLRAAAVIRETEKPVTAAAAELAARVMEWAKLRKIPLGRAQSLALAQGGQATVIDNVYRANMNTGELILIDTFQPWRRVLAKKQTVELMARWRAVVTV</sequence>
<evidence type="ECO:0000256" key="4">
    <source>
        <dbReference type="ARBA" id="ARBA00022801"/>
    </source>
</evidence>
<evidence type="ECO:0000256" key="3">
    <source>
        <dbReference type="ARBA" id="ARBA00022759"/>
    </source>
</evidence>
<dbReference type="GO" id="GO:0004519">
    <property type="term" value="F:endonuclease activity"/>
    <property type="evidence" value="ECO:0007669"/>
    <property type="project" value="UniProtKB-KW"/>
</dbReference>
<organism evidence="6">
    <name type="scientific">Myoviridae sp. ctitt1</name>
    <dbReference type="NCBI Taxonomy" id="2825157"/>
    <lineage>
        <taxon>Viruses</taxon>
        <taxon>Duplodnaviria</taxon>
        <taxon>Heunggongvirae</taxon>
        <taxon>Uroviricota</taxon>
        <taxon>Caudoviricetes</taxon>
    </lineage>
</organism>
<feature type="domain" description="Replication gene A protein-like" evidence="5">
    <location>
        <begin position="86"/>
        <end position="399"/>
    </location>
</feature>
<keyword evidence="2" id="KW-0540">Nuclease</keyword>
<dbReference type="InterPro" id="IPR008766">
    <property type="entry name" value="Replication_gene_A-like"/>
</dbReference>
<name>A0A8S5QK91_9CAUD</name>
<reference evidence="6" key="1">
    <citation type="journal article" date="2021" name="Proc. Natl. Acad. Sci. U.S.A.">
        <title>A Catalog of Tens of Thousands of Viruses from Human Metagenomes Reveals Hidden Associations with Chronic Diseases.</title>
        <authorList>
            <person name="Tisza M.J."/>
            <person name="Buck C.B."/>
        </authorList>
    </citation>
    <scope>NUCLEOTIDE SEQUENCE</scope>
    <source>
        <strain evidence="6">Ctitt1</strain>
    </source>
</reference>
<proteinExistence type="predicted"/>
<keyword evidence="3" id="KW-0255">Endonuclease</keyword>
<protein>
    <submittedName>
        <fullName evidence="6">Replication associated protein</fullName>
    </submittedName>
</protein>
<evidence type="ECO:0000256" key="1">
    <source>
        <dbReference type="ARBA" id="ARBA00022705"/>
    </source>
</evidence>
<accession>A0A8S5QK91</accession>
<evidence type="ECO:0000256" key="2">
    <source>
        <dbReference type="ARBA" id="ARBA00022722"/>
    </source>
</evidence>
<keyword evidence="1" id="KW-0235">DNA replication</keyword>
<dbReference type="GO" id="GO:0016787">
    <property type="term" value="F:hydrolase activity"/>
    <property type="evidence" value="ECO:0007669"/>
    <property type="project" value="UniProtKB-KW"/>
</dbReference>